<proteinExistence type="predicted"/>
<name>A0A645HKJ1_9ZZZZ</name>
<comment type="caution">
    <text evidence="1">The sequence shown here is derived from an EMBL/GenBank/DDBJ whole genome shotgun (WGS) entry which is preliminary data.</text>
</comment>
<protein>
    <submittedName>
        <fullName evidence="1">Uncharacterized protein</fullName>
    </submittedName>
</protein>
<evidence type="ECO:0000313" key="1">
    <source>
        <dbReference type="EMBL" id="MPN39521.1"/>
    </source>
</evidence>
<sequence length="35" mass="3762">MVIPLGMILKAMDKAREQLKAGVQLLSGIVQKPAI</sequence>
<dbReference type="EMBL" id="VSSQ01095383">
    <property type="protein sequence ID" value="MPN39521.1"/>
    <property type="molecule type" value="Genomic_DNA"/>
</dbReference>
<gene>
    <name evidence="1" type="ORF">SDC9_187049</name>
</gene>
<organism evidence="1">
    <name type="scientific">bioreactor metagenome</name>
    <dbReference type="NCBI Taxonomy" id="1076179"/>
    <lineage>
        <taxon>unclassified sequences</taxon>
        <taxon>metagenomes</taxon>
        <taxon>ecological metagenomes</taxon>
    </lineage>
</organism>
<accession>A0A645HKJ1</accession>
<dbReference type="AlphaFoldDB" id="A0A645HKJ1"/>
<reference evidence="1" key="1">
    <citation type="submission" date="2019-08" db="EMBL/GenBank/DDBJ databases">
        <authorList>
            <person name="Kucharzyk K."/>
            <person name="Murdoch R.W."/>
            <person name="Higgins S."/>
            <person name="Loffler F."/>
        </authorList>
    </citation>
    <scope>NUCLEOTIDE SEQUENCE</scope>
</reference>